<comment type="caution">
    <text evidence="8">The sequence shown here is derived from an EMBL/GenBank/DDBJ whole genome shotgun (WGS) entry which is preliminary data.</text>
</comment>
<evidence type="ECO:0000313" key="8">
    <source>
        <dbReference type="EMBL" id="TCP61696.1"/>
    </source>
</evidence>
<name>A0A4V2SWD3_9RHOB</name>
<dbReference type="Proteomes" id="UP000295050">
    <property type="component" value="Unassembled WGS sequence"/>
</dbReference>
<evidence type="ECO:0000256" key="6">
    <source>
        <dbReference type="ARBA" id="ARBA00023136"/>
    </source>
</evidence>
<dbReference type="GO" id="GO:0008146">
    <property type="term" value="F:sulfotransferase activity"/>
    <property type="evidence" value="ECO:0007669"/>
    <property type="project" value="InterPro"/>
</dbReference>
<evidence type="ECO:0000256" key="5">
    <source>
        <dbReference type="ARBA" id="ARBA00023034"/>
    </source>
</evidence>
<keyword evidence="6" id="KW-0472">Membrane</keyword>
<dbReference type="GO" id="GO:0016020">
    <property type="term" value="C:membrane"/>
    <property type="evidence" value="ECO:0007669"/>
    <property type="project" value="InterPro"/>
</dbReference>
<dbReference type="PANTHER" id="PTHR12137:SF54">
    <property type="entry name" value="CARBOHYDRATE SULFOTRANSFERASE"/>
    <property type="match status" value="1"/>
</dbReference>
<reference evidence="8 9" key="1">
    <citation type="submission" date="2019-03" db="EMBL/GenBank/DDBJ databases">
        <title>Genomic Encyclopedia of Type Strains, Phase IV (KMG-IV): sequencing the most valuable type-strain genomes for metagenomic binning, comparative biology and taxonomic classification.</title>
        <authorList>
            <person name="Goeker M."/>
        </authorList>
    </citation>
    <scope>NUCLEOTIDE SEQUENCE [LARGE SCALE GENOMIC DNA]</scope>
    <source>
        <strain evidence="8 9">DSM 24766</strain>
    </source>
</reference>
<evidence type="ECO:0000256" key="7">
    <source>
        <dbReference type="ARBA" id="ARBA00023180"/>
    </source>
</evidence>
<keyword evidence="4" id="KW-1133">Transmembrane helix</keyword>
<dbReference type="AlphaFoldDB" id="A0A4V2SWD3"/>
<accession>A0A4V2SWD3</accession>
<keyword evidence="7" id="KW-0325">Glycoprotein</keyword>
<dbReference type="Pfam" id="PF03567">
    <property type="entry name" value="Sulfotransfer_2"/>
    <property type="match status" value="1"/>
</dbReference>
<comment type="subcellular location">
    <subcellularLocation>
        <location evidence="1">Golgi apparatus membrane</location>
        <topology evidence="1">Single-pass type II membrane protein</topology>
    </subcellularLocation>
</comment>
<evidence type="ECO:0000256" key="4">
    <source>
        <dbReference type="ARBA" id="ARBA00022989"/>
    </source>
</evidence>
<organism evidence="8 9">
    <name type="scientific">Rhodovulum bhavnagarense</name>
    <dbReference type="NCBI Taxonomy" id="992286"/>
    <lineage>
        <taxon>Bacteria</taxon>
        <taxon>Pseudomonadati</taxon>
        <taxon>Pseudomonadota</taxon>
        <taxon>Alphaproteobacteria</taxon>
        <taxon>Rhodobacterales</taxon>
        <taxon>Paracoccaceae</taxon>
        <taxon>Rhodovulum</taxon>
    </lineage>
</organism>
<proteinExistence type="predicted"/>
<evidence type="ECO:0000256" key="2">
    <source>
        <dbReference type="ARBA" id="ARBA00022679"/>
    </source>
</evidence>
<dbReference type="OrthoDB" id="7736814at2"/>
<keyword evidence="5" id="KW-0333">Golgi apparatus</keyword>
<evidence type="ECO:0000256" key="1">
    <source>
        <dbReference type="ARBA" id="ARBA00004323"/>
    </source>
</evidence>
<sequence length="251" mass="28841">MGWRGYIDAPHGVVFFWSQKAACTTLFGFLADNMDPRPTRKQHFHLESKGSRKCLEAIEAEGHRAVILARHPVTRCISAYFNKFCQYRGKSLRHRDDLEPFARDLHDHFCAMRGHKTDDNILTFEDFLDTVADLHATRPKPHLPINGHWDTQVPAHLVQAGFAYDEVIRVETLDRDMPALAERLCMRWTPRTMNRTRVAETPTKGYLGTLPAREVAAYPFGYANFITPDTLARIGEIYEVDFTMFGYQPTP</sequence>
<evidence type="ECO:0000256" key="3">
    <source>
        <dbReference type="ARBA" id="ARBA00022692"/>
    </source>
</evidence>
<dbReference type="InterPro" id="IPR018011">
    <property type="entry name" value="Carb_sulfotrans_8-10"/>
</dbReference>
<gene>
    <name evidence="8" type="ORF">EV663_104150</name>
</gene>
<dbReference type="RefSeq" id="WP_132951034.1">
    <property type="nucleotide sequence ID" value="NZ_SLXU01000004.1"/>
</dbReference>
<dbReference type="EMBL" id="SLXU01000004">
    <property type="protein sequence ID" value="TCP61696.1"/>
    <property type="molecule type" value="Genomic_DNA"/>
</dbReference>
<keyword evidence="3" id="KW-0812">Transmembrane</keyword>
<evidence type="ECO:0000313" key="9">
    <source>
        <dbReference type="Proteomes" id="UP000295050"/>
    </source>
</evidence>
<keyword evidence="9" id="KW-1185">Reference proteome</keyword>
<dbReference type="GO" id="GO:0016051">
    <property type="term" value="P:carbohydrate biosynthetic process"/>
    <property type="evidence" value="ECO:0007669"/>
    <property type="project" value="InterPro"/>
</dbReference>
<dbReference type="PANTHER" id="PTHR12137">
    <property type="entry name" value="CARBOHYDRATE SULFOTRANSFERASE"/>
    <property type="match status" value="1"/>
</dbReference>
<dbReference type="InterPro" id="IPR005331">
    <property type="entry name" value="Sulfotransferase"/>
</dbReference>
<protein>
    <submittedName>
        <fullName evidence="8">Sulfotransferase family protein</fullName>
    </submittedName>
</protein>
<keyword evidence="2 8" id="KW-0808">Transferase</keyword>